<evidence type="ECO:0000256" key="3">
    <source>
        <dbReference type="ARBA" id="ARBA00023004"/>
    </source>
</evidence>
<dbReference type="EMBL" id="CP037422">
    <property type="protein sequence ID" value="QDU11544.1"/>
    <property type="molecule type" value="Genomic_DNA"/>
</dbReference>
<dbReference type="SUPFAM" id="SSF48371">
    <property type="entry name" value="ARM repeat"/>
    <property type="match status" value="1"/>
</dbReference>
<dbReference type="InterPro" id="IPR011042">
    <property type="entry name" value="6-blade_b-propeller_TolB-like"/>
</dbReference>
<dbReference type="Gene3D" id="1.25.10.10">
    <property type="entry name" value="Leucine-rich Repeat Variant"/>
    <property type="match status" value="3"/>
</dbReference>
<dbReference type="NCBIfam" id="TIGR02603">
    <property type="entry name" value="CxxCH_TIGR02603"/>
    <property type="match status" value="1"/>
</dbReference>
<dbReference type="AlphaFoldDB" id="A0A517X215"/>
<gene>
    <name evidence="6" type="ORF">V202x_49680</name>
</gene>
<accession>A0A517X215</accession>
<evidence type="ECO:0000259" key="5">
    <source>
        <dbReference type="PROSITE" id="PS51007"/>
    </source>
</evidence>
<evidence type="ECO:0000256" key="4">
    <source>
        <dbReference type="PROSITE-ProRule" id="PRU00433"/>
    </source>
</evidence>
<dbReference type="InterPro" id="IPR009056">
    <property type="entry name" value="Cyt_c-like_dom"/>
</dbReference>
<dbReference type="InterPro" id="IPR011041">
    <property type="entry name" value="Quinoprot_gluc/sorb_DH_b-prop"/>
</dbReference>
<dbReference type="PROSITE" id="PS51007">
    <property type="entry name" value="CYTC"/>
    <property type="match status" value="1"/>
</dbReference>
<evidence type="ECO:0000313" key="6">
    <source>
        <dbReference type="EMBL" id="QDU11544.1"/>
    </source>
</evidence>
<dbReference type="InterPro" id="IPR055557">
    <property type="entry name" value="DUF7133"/>
</dbReference>
<dbReference type="InterPro" id="IPR013427">
    <property type="entry name" value="Haem-bd_dom_put"/>
</dbReference>
<dbReference type="SUPFAM" id="SSF46626">
    <property type="entry name" value="Cytochrome c"/>
    <property type="match status" value="1"/>
</dbReference>
<sequence length="991" mass="110941">MPGLLSRKAFSHPCITSSILLIYISLFLTPLSKAEEIKTPRSLDNRLTVELFASEPDIVTVTGLTVDQQNRVYVVESHTHFRPENYEGPETDRIRLLEDTTGDGKADRIQTFYAGSTETMNVGAHPDGWLYVATRSSIFRLRDKDDDGKADVRQNLVQLETKATYPHNGFSGFAFDFFNNLYFSMGENEGVDAELIGDFGNVYFTLGQNYGDDATLIGKGNKRLSALRGEGGIFRCRTDGSRLERVATGFWNPFHLCFDVYGRMFVGDNDPGNRPPCRLLTIVEGGDYGYRRRTLEPFIAINAETPGTLPMTSSTGESPTGLISYESDHLPEDYRGSLLVASWGEHRIDRYDFIPEGTNFKTTTQPVIAGEEHFRPAGIAVGPDGSLYVGDWADRSYPLHGKGRVWRIRALNPLQRSQTESISSKDRQKREAAARKLLAQGKKGISRLKTALKNSDSRTKAVALNALISAEKMTPEFAASIMKDKHVGLREQAVTRLPSHLVDFQKIVIEDTSPAVQAAALRRIEEKSALPILVERLKSTDLFMQQAARQGLRQTFSDKELSQLFLHKTPEVRLAVILLLKESASPPDTSLLKQALNDENPQVRFVTVEWIGRDELKEFRETLIKDLAKKATTPELLKAYLASISQLEGVMKEWTRGTTGDWWVKKSKSQEYAAQLLDLPETSPEVIQQILLFLPASHPALNEKKLNQLLKSDYSGVQTEAVRTLRETKTDSARKKLLELALNSNLDANLRSEAVIGLNSSNPENVAPLLKLANSQSDSVSKEALRTLTGAILSEEEQNRLRRMATKNREKFSLIERVLKRKSKQQKPAKDQLEKWMQVLSGPADSQAGQRLFFHPKGPGCFRCHQIDGRGQQIGPGLIRMQGRIALNRERLVEAIINPSKDIDPGFLPLTIVTIDGQTASGIYHKHNNKERSIYDSNGKIRSFKINDIEEMVPSKTSIMPNGLVDQMTLQEFRDLIAYLLPEAQQNPSSD</sequence>
<dbReference type="InterPro" id="IPR004155">
    <property type="entry name" value="PBS_lyase_HEAT"/>
</dbReference>
<organism evidence="6 7">
    <name type="scientific">Gimesia aquarii</name>
    <dbReference type="NCBI Taxonomy" id="2527964"/>
    <lineage>
        <taxon>Bacteria</taxon>
        <taxon>Pseudomonadati</taxon>
        <taxon>Planctomycetota</taxon>
        <taxon>Planctomycetia</taxon>
        <taxon>Planctomycetales</taxon>
        <taxon>Planctomycetaceae</taxon>
        <taxon>Gimesia</taxon>
    </lineage>
</organism>
<dbReference type="Proteomes" id="UP000318384">
    <property type="component" value="Chromosome"/>
</dbReference>
<proteinExistence type="predicted"/>
<evidence type="ECO:0000256" key="2">
    <source>
        <dbReference type="ARBA" id="ARBA00022723"/>
    </source>
</evidence>
<feature type="domain" description="Cytochrome c" evidence="5">
    <location>
        <begin position="844"/>
        <end position="984"/>
    </location>
</feature>
<dbReference type="RefSeq" id="WP_145179320.1">
    <property type="nucleotide sequence ID" value="NZ_CP037422.1"/>
</dbReference>
<dbReference type="GO" id="GO:0020037">
    <property type="term" value="F:heme binding"/>
    <property type="evidence" value="ECO:0007669"/>
    <property type="project" value="InterPro"/>
</dbReference>
<evidence type="ECO:0000313" key="7">
    <source>
        <dbReference type="Proteomes" id="UP000318384"/>
    </source>
</evidence>
<dbReference type="SMART" id="SM00567">
    <property type="entry name" value="EZ_HEAT"/>
    <property type="match status" value="3"/>
</dbReference>
<evidence type="ECO:0000256" key="1">
    <source>
        <dbReference type="ARBA" id="ARBA00022617"/>
    </source>
</evidence>
<dbReference type="SUPFAM" id="SSF50952">
    <property type="entry name" value="Soluble quinoprotein glucose dehydrogenase"/>
    <property type="match status" value="1"/>
</dbReference>
<dbReference type="NCBIfam" id="TIGR02604">
    <property type="entry name" value="Piru_Ver_Nterm"/>
    <property type="match status" value="1"/>
</dbReference>
<reference evidence="6 7" key="1">
    <citation type="submission" date="2019-03" db="EMBL/GenBank/DDBJ databases">
        <title>Deep-cultivation of Planctomycetes and their phenomic and genomic characterization uncovers novel biology.</title>
        <authorList>
            <person name="Wiegand S."/>
            <person name="Jogler M."/>
            <person name="Boedeker C."/>
            <person name="Pinto D."/>
            <person name="Vollmers J."/>
            <person name="Rivas-Marin E."/>
            <person name="Kohn T."/>
            <person name="Peeters S.H."/>
            <person name="Heuer A."/>
            <person name="Rast P."/>
            <person name="Oberbeckmann S."/>
            <person name="Bunk B."/>
            <person name="Jeske O."/>
            <person name="Meyerdierks A."/>
            <person name="Storesund J.E."/>
            <person name="Kallscheuer N."/>
            <person name="Luecker S."/>
            <person name="Lage O.M."/>
            <person name="Pohl T."/>
            <person name="Merkel B.J."/>
            <person name="Hornburger P."/>
            <person name="Mueller R.-W."/>
            <person name="Bruemmer F."/>
            <person name="Labrenz M."/>
            <person name="Spormann A.M."/>
            <person name="Op den Camp H."/>
            <person name="Overmann J."/>
            <person name="Amann R."/>
            <person name="Jetten M.S.M."/>
            <person name="Mascher T."/>
            <person name="Medema M.H."/>
            <person name="Devos D.P."/>
            <person name="Kaster A.-K."/>
            <person name="Ovreas L."/>
            <person name="Rohde M."/>
            <person name="Galperin M.Y."/>
            <person name="Jogler C."/>
        </authorList>
    </citation>
    <scope>NUCLEOTIDE SEQUENCE [LARGE SCALE GENOMIC DNA]</scope>
    <source>
        <strain evidence="6 7">V202</strain>
    </source>
</reference>
<dbReference type="GO" id="GO:0046872">
    <property type="term" value="F:metal ion binding"/>
    <property type="evidence" value="ECO:0007669"/>
    <property type="project" value="UniProtKB-KW"/>
</dbReference>
<dbReference type="PANTHER" id="PTHR33546:SF1">
    <property type="entry name" value="LARGE, MULTIFUNCTIONAL SECRETED PROTEIN"/>
    <property type="match status" value="1"/>
</dbReference>
<protein>
    <submittedName>
        <fullName evidence="6">Cytochrome c</fullName>
    </submittedName>
</protein>
<dbReference type="InterPro" id="IPR013428">
    <property type="entry name" value="Membrane-bound_put_N"/>
</dbReference>
<dbReference type="Gene3D" id="2.120.10.30">
    <property type="entry name" value="TolB, C-terminal domain"/>
    <property type="match status" value="1"/>
</dbReference>
<keyword evidence="3 4" id="KW-0408">Iron</keyword>
<dbReference type="Pfam" id="PF23500">
    <property type="entry name" value="DUF7133"/>
    <property type="match status" value="1"/>
</dbReference>
<dbReference type="PANTHER" id="PTHR33546">
    <property type="entry name" value="LARGE, MULTIFUNCTIONAL SECRETED PROTEIN-RELATED"/>
    <property type="match status" value="1"/>
</dbReference>
<dbReference type="OrthoDB" id="232040at2"/>
<keyword evidence="1 4" id="KW-0349">Heme</keyword>
<name>A0A517X215_9PLAN</name>
<keyword evidence="7" id="KW-1185">Reference proteome</keyword>
<dbReference type="InterPro" id="IPR016024">
    <property type="entry name" value="ARM-type_fold"/>
</dbReference>
<dbReference type="InterPro" id="IPR011989">
    <property type="entry name" value="ARM-like"/>
</dbReference>
<dbReference type="InterPro" id="IPR036909">
    <property type="entry name" value="Cyt_c-like_dom_sf"/>
</dbReference>
<dbReference type="Gene3D" id="1.10.760.10">
    <property type="entry name" value="Cytochrome c-like domain"/>
    <property type="match status" value="1"/>
</dbReference>
<keyword evidence="2 4" id="KW-0479">Metal-binding</keyword>
<dbReference type="GO" id="GO:0009055">
    <property type="term" value="F:electron transfer activity"/>
    <property type="evidence" value="ECO:0007669"/>
    <property type="project" value="InterPro"/>
</dbReference>